<dbReference type="SUPFAM" id="SSF48452">
    <property type="entry name" value="TPR-like"/>
    <property type="match status" value="1"/>
</dbReference>
<name>A0A840LEM6_9BURK</name>
<gene>
    <name evidence="1" type="ORF">HNP55_003192</name>
</gene>
<dbReference type="RefSeq" id="WP_184301358.1">
    <property type="nucleotide sequence ID" value="NZ_JACHLP010000006.1"/>
</dbReference>
<reference evidence="1 2" key="1">
    <citation type="submission" date="2020-08" db="EMBL/GenBank/DDBJ databases">
        <title>Functional genomics of gut bacteria from endangered species of beetles.</title>
        <authorList>
            <person name="Carlos-Shanley C."/>
        </authorList>
    </citation>
    <scope>NUCLEOTIDE SEQUENCE [LARGE SCALE GENOMIC DNA]</scope>
    <source>
        <strain evidence="1 2">S00239</strain>
    </source>
</reference>
<comment type="caution">
    <text evidence="1">The sequence shown here is derived from an EMBL/GenBank/DDBJ whole genome shotgun (WGS) entry which is preliminary data.</text>
</comment>
<sequence>MPGGSARACPWASDDPDTRLGLLQVLTTTYNALNRFDYALPLAEEWVQLASQHLGPDAPATLLARLEQGHGLQINGMEGRAIAVLEPLRQPLRRQFGERSAPYRDALMMLAACYMHSQRLPEAEQALAQAWALTQKLGPLSALDRADYLNNLQVLRSKQGRQREALKILRESQPFWQSREPAHAMQILVMRRNFLNHQIGLAEFDDIEARSRQLLRDMDRVLGPGSDLALLQYAMLARYFSHTGQYAAAAAEYAALLAQAQAQGIAPHSEVLLRLRAEALLVRSRARLDAERPRWRGEARQLLADIEASGPLVKGNALNLDSAVDRSL</sequence>
<evidence type="ECO:0000313" key="2">
    <source>
        <dbReference type="Proteomes" id="UP000562027"/>
    </source>
</evidence>
<proteinExistence type="predicted"/>
<dbReference type="AlphaFoldDB" id="A0A840LEM6"/>
<evidence type="ECO:0000313" key="1">
    <source>
        <dbReference type="EMBL" id="MBB4844648.1"/>
    </source>
</evidence>
<accession>A0A840LEM6</accession>
<protein>
    <submittedName>
        <fullName evidence="1">Tetratricopeptide (TPR) repeat protein</fullName>
    </submittedName>
</protein>
<dbReference type="EMBL" id="JACHLP010000006">
    <property type="protein sequence ID" value="MBB4844648.1"/>
    <property type="molecule type" value="Genomic_DNA"/>
</dbReference>
<dbReference type="Proteomes" id="UP000562027">
    <property type="component" value="Unassembled WGS sequence"/>
</dbReference>
<organism evidence="1 2">
    <name type="scientific">Roseateles oligotrophus</name>
    <dbReference type="NCBI Taxonomy" id="1769250"/>
    <lineage>
        <taxon>Bacteria</taxon>
        <taxon>Pseudomonadati</taxon>
        <taxon>Pseudomonadota</taxon>
        <taxon>Betaproteobacteria</taxon>
        <taxon>Burkholderiales</taxon>
        <taxon>Sphaerotilaceae</taxon>
        <taxon>Roseateles</taxon>
    </lineage>
</organism>
<dbReference type="Gene3D" id="1.25.40.10">
    <property type="entry name" value="Tetratricopeptide repeat domain"/>
    <property type="match status" value="1"/>
</dbReference>
<dbReference type="InterPro" id="IPR011990">
    <property type="entry name" value="TPR-like_helical_dom_sf"/>
</dbReference>
<keyword evidence="2" id="KW-1185">Reference proteome</keyword>